<sequence>MGRACVAQKLGATALTNAARKISGALWVYQLLTNFAAPGCTVPGVHAEVLVPRMVLQVRGTKCEVVCGLRITGHLQEGQRPATSEEGGGSSAENESGTETADDPSGTSSDLAETQEMCVDWSPWILKAQEKQVPRLDITRRPKSPKVVVTELHVEEGQGLSPRLRPRKWWAEPSGAAERLLPEGVAAKPQKLPLIGELRAWRPKADLERGLQRSWGREKPAEPRLPQIGSKVAPAPQMWVLAPQTARAQMLKSVDCHMLKKSHWLWCFLLEGGPRPPSVPATVEEKLCCLQEHFERLYSQVERSCFAQWVTLNSASESQNRPMRTGSYTGGGGCLRPPQWKADMEAVEKPQSAQPEFLHAATCEHCQGPLVRQDLEGSMMALVWKTPVCILCLRCGFGKPDDGTRAEMLSEQVLEVTTSLLVRPGQAEQLQRCIVRVLRLENNCCCVAMPREASSTRPTRSLSRVASVSFAAPSAAMAAAATVVKRSQLDAHERRSRPFACDESWITNSLADTGLDLYYGKVRQLSVEVALEELDDKRMLRLRQEVSPMLLWLELAYVLSPEFSLILWNRALIEVFGSVTLPAAILMRMNINRLRHVAGVGPIPTQDPDTAAPARWPLKLHRVLLAPAPTWQETLAVAMEGSGLIHGGLEALFQMGQSFQEQHYSGADEAFAKEMVEGMQDVDKTSVNTIMTILSKTRSAFGSNPRALLQARRILKRKQVFLFLRGLYETIVAGHGAKEWLRVGTQQGEESDDSSNSDFKDEEERACDDEDLRIHAPVEVERQMEKQNHPQGLTIIKVLGHFSEYIHFSQMALMCIQVLGEMLRAALRLKESTVRPRGSNLASDAAQSVVLEQVILNHNFVPTALRALYRHPSSPDIVKETLTLLKYLVNEDAGHNEHVQARQQLSSPPLKPLTLMLTVSKLSDLEDRGNLLLCLQVYLIIAQDGQGKPVVSLPPEREPEAALIMTTVFKAHFHDQAVVELMLKILQLSCEQPQLCRRLFEQGLTGVLRSFLRKARRGKVHDSWFEDVKTRRGMKVAGGKGIGSLKRAKEIAQAQLRVTEALRRAEKRCWQMLRKLAVNTAGLQGLGSEVDPNYRADASKSIAQALQEMREERGPQWLLAVEYLEAVLVYDLASHGHFFAEQGGLALVMAELPYGQVDAVYPLLVAVLRLQLRRIPAAPQSHVLSDTEEVDRRRSDSFPRCRDAELRPLAQRVGKRRKSAPDFEHGREHRRVPREQCQGNLCQEQCSVDFVMVFDAGEGSGSSGRHAAGSL</sequence>
<accession>A0AA36NG18</accession>
<feature type="region of interest" description="Disordered" evidence="1">
    <location>
        <begin position="77"/>
        <end position="112"/>
    </location>
</feature>
<reference evidence="2" key="1">
    <citation type="submission" date="2023-08" db="EMBL/GenBank/DDBJ databases">
        <authorList>
            <person name="Chen Y."/>
            <person name="Shah S."/>
            <person name="Dougan E. K."/>
            <person name="Thang M."/>
            <person name="Chan C."/>
        </authorList>
    </citation>
    <scope>NUCLEOTIDE SEQUENCE</scope>
</reference>
<dbReference type="Proteomes" id="UP001178507">
    <property type="component" value="Unassembled WGS sequence"/>
</dbReference>
<name>A0AA36NG18_9DINO</name>
<evidence type="ECO:0000313" key="2">
    <source>
        <dbReference type="EMBL" id="CAJ1405004.1"/>
    </source>
</evidence>
<organism evidence="2 3">
    <name type="scientific">Effrenium voratum</name>
    <dbReference type="NCBI Taxonomy" id="2562239"/>
    <lineage>
        <taxon>Eukaryota</taxon>
        <taxon>Sar</taxon>
        <taxon>Alveolata</taxon>
        <taxon>Dinophyceae</taxon>
        <taxon>Suessiales</taxon>
        <taxon>Symbiodiniaceae</taxon>
        <taxon>Effrenium</taxon>
    </lineage>
</organism>
<feature type="region of interest" description="Disordered" evidence="1">
    <location>
        <begin position="744"/>
        <end position="766"/>
    </location>
</feature>
<evidence type="ECO:0000313" key="3">
    <source>
        <dbReference type="Proteomes" id="UP001178507"/>
    </source>
</evidence>
<keyword evidence="3" id="KW-1185">Reference proteome</keyword>
<gene>
    <name evidence="2" type="ORF">EVOR1521_LOCUS27335</name>
</gene>
<protein>
    <submittedName>
        <fullName evidence="2">Uncharacterized protein</fullName>
    </submittedName>
</protein>
<proteinExistence type="predicted"/>
<comment type="caution">
    <text evidence="2">The sequence shown here is derived from an EMBL/GenBank/DDBJ whole genome shotgun (WGS) entry which is preliminary data.</text>
</comment>
<evidence type="ECO:0000256" key="1">
    <source>
        <dbReference type="SAM" id="MobiDB-lite"/>
    </source>
</evidence>
<dbReference type="AlphaFoldDB" id="A0AA36NG18"/>
<dbReference type="EMBL" id="CAUJNA010003565">
    <property type="protein sequence ID" value="CAJ1405004.1"/>
    <property type="molecule type" value="Genomic_DNA"/>
</dbReference>